<dbReference type="AlphaFoldDB" id="A0A2N8ZI13"/>
<keyword evidence="2" id="KW-1185">Reference proteome</keyword>
<proteinExistence type="predicted"/>
<dbReference type="EMBL" id="LT960611">
    <property type="protein sequence ID" value="SON51545.1"/>
    <property type="molecule type" value="Genomic_DNA"/>
</dbReference>
<accession>A0A2N8ZI13</accession>
<evidence type="ECO:0000313" key="2">
    <source>
        <dbReference type="Proteomes" id="UP000235828"/>
    </source>
</evidence>
<gene>
    <name evidence="1" type="ORF">VTAP4600_A3598</name>
</gene>
<dbReference type="KEGG" id="vta:A3598"/>
<name>A0A2N8ZI13_9VIBR</name>
<evidence type="ECO:0000313" key="1">
    <source>
        <dbReference type="EMBL" id="SON51545.1"/>
    </source>
</evidence>
<reference evidence="1 2" key="1">
    <citation type="submission" date="2017-10" db="EMBL/GenBank/DDBJ databases">
        <authorList>
            <person name="Banno H."/>
            <person name="Chua N.-H."/>
        </authorList>
    </citation>
    <scope>NUCLEOTIDE SEQUENCE [LARGE SCALE GENOMIC DNA]</scope>
    <source>
        <strain evidence="1">Vibrio tapetis CECT4600</strain>
    </source>
</reference>
<sequence>MFKLGFKTPAFKFTDKSDQILSAIAIDSTGLKEFSKGE</sequence>
<protein>
    <submittedName>
        <fullName evidence="1">Uncharacterized protein</fullName>
    </submittedName>
</protein>
<organism evidence="1 2">
    <name type="scientific">Vibrio tapetis subsp. tapetis</name>
    <dbReference type="NCBI Taxonomy" id="1671868"/>
    <lineage>
        <taxon>Bacteria</taxon>
        <taxon>Pseudomonadati</taxon>
        <taxon>Pseudomonadota</taxon>
        <taxon>Gammaproteobacteria</taxon>
        <taxon>Vibrionales</taxon>
        <taxon>Vibrionaceae</taxon>
        <taxon>Vibrio</taxon>
    </lineage>
</organism>
<dbReference type="Proteomes" id="UP000235828">
    <property type="component" value="Chromosome A"/>
</dbReference>